<dbReference type="InterPro" id="IPR011856">
    <property type="entry name" value="tRNA_endonuc-like_dom_sf"/>
</dbReference>
<dbReference type="Gene3D" id="3.40.1350.10">
    <property type="match status" value="1"/>
</dbReference>
<evidence type="ECO:0000313" key="1">
    <source>
        <dbReference type="EMBL" id="CAB4123327.1"/>
    </source>
</evidence>
<organism evidence="1">
    <name type="scientific">uncultured Caudovirales phage</name>
    <dbReference type="NCBI Taxonomy" id="2100421"/>
    <lineage>
        <taxon>Viruses</taxon>
        <taxon>Duplodnaviria</taxon>
        <taxon>Heunggongvirae</taxon>
        <taxon>Uroviricota</taxon>
        <taxon>Caudoviricetes</taxon>
        <taxon>Peduoviridae</taxon>
        <taxon>Maltschvirus</taxon>
        <taxon>Maltschvirus maltsch</taxon>
    </lineage>
</organism>
<dbReference type="GO" id="GO:0003676">
    <property type="term" value="F:nucleic acid binding"/>
    <property type="evidence" value="ECO:0007669"/>
    <property type="project" value="InterPro"/>
</dbReference>
<proteinExistence type="predicted"/>
<sequence>MTPETLAKSGSEAAHQTALFAWAALQVKRWPELRWLHHIPNGGSRGDSAQSRAIRGGQLKAQGVRTGVADLCLPVRRGEFSGLYIEMKKPAEKPVKATSKGGVSDEQAEFGAFVKAQGFGWCVCYSWEEASEVLQQYLNYGV</sequence>
<protein>
    <submittedName>
        <fullName evidence="1">VRR-NUC domain containing protein</fullName>
    </submittedName>
</protein>
<reference evidence="1" key="1">
    <citation type="submission" date="2020-04" db="EMBL/GenBank/DDBJ databases">
        <authorList>
            <person name="Chiriac C."/>
            <person name="Salcher M."/>
            <person name="Ghai R."/>
            <person name="Kavagutti S V."/>
        </authorList>
    </citation>
    <scope>NUCLEOTIDE SEQUENCE</scope>
</reference>
<gene>
    <name evidence="1" type="ORF">UFOVP40_17</name>
</gene>
<dbReference type="EMBL" id="LR796170">
    <property type="protein sequence ID" value="CAB4123327.1"/>
    <property type="molecule type" value="Genomic_DNA"/>
</dbReference>
<accession>A0A6J5KR49</accession>
<name>A0A6J5KR49_9CAUD</name>